<evidence type="ECO:0000256" key="1">
    <source>
        <dbReference type="SAM" id="MobiDB-lite"/>
    </source>
</evidence>
<feature type="compositionally biased region" description="Polar residues" evidence="1">
    <location>
        <begin position="37"/>
        <end position="56"/>
    </location>
</feature>
<dbReference type="EMBL" id="JAPFFF010000019">
    <property type="protein sequence ID" value="KAK8858015.1"/>
    <property type="molecule type" value="Genomic_DNA"/>
</dbReference>
<organism evidence="2 3">
    <name type="scientific">Tritrichomonas musculus</name>
    <dbReference type="NCBI Taxonomy" id="1915356"/>
    <lineage>
        <taxon>Eukaryota</taxon>
        <taxon>Metamonada</taxon>
        <taxon>Parabasalia</taxon>
        <taxon>Tritrichomonadida</taxon>
        <taxon>Tritrichomonadidae</taxon>
        <taxon>Tritrichomonas</taxon>
    </lineage>
</organism>
<feature type="region of interest" description="Disordered" evidence="1">
    <location>
        <begin position="1"/>
        <end position="68"/>
    </location>
</feature>
<proteinExistence type="predicted"/>
<sequence length="348" mass="39544">MNDSFPHPIYHNLPPSKITKGPHSFQNQGKLLKNPVLNDQSQQDLSGNNISNELTQSSLSSSSSSDDLVEREFEEYQKVLRNRTKAIRDEYTLTRKLKKKDKPVPLTKKIISKNIIDSSKVNQSSDPSENLQKKTNMIPERSISQNQINSQQNYSIRIPNGHISNLSSNYPYKSSSLTPTFKSKSEYNSNFNSKSIHDPFDNSYIRSLDSNQNSNLNDPKLNITGQSLVGASISHVRPQKISTFEDRQVTNLNTCINWIKFRANPVKKPKPYVPPISKEDQYLKHLMSEEGLKEARKKSEALELLRQQAKANQKIPDYNSNAVCTSIESTQTKEKVKVISKTMAINDF</sequence>
<name>A0ABR2I6I7_9EUKA</name>
<comment type="caution">
    <text evidence="2">The sequence shown here is derived from an EMBL/GenBank/DDBJ whole genome shotgun (WGS) entry which is preliminary data.</text>
</comment>
<feature type="compositionally biased region" description="Low complexity" evidence="1">
    <location>
        <begin position="57"/>
        <end position="66"/>
    </location>
</feature>
<reference evidence="2 3" key="1">
    <citation type="submission" date="2024-04" db="EMBL/GenBank/DDBJ databases">
        <title>Tritrichomonas musculus Genome.</title>
        <authorList>
            <person name="Alves-Ferreira E."/>
            <person name="Grigg M."/>
            <person name="Lorenzi H."/>
            <person name="Galac M."/>
        </authorList>
    </citation>
    <scope>NUCLEOTIDE SEQUENCE [LARGE SCALE GENOMIC DNA]</scope>
    <source>
        <strain evidence="2 3">EAF2021</strain>
    </source>
</reference>
<evidence type="ECO:0000313" key="3">
    <source>
        <dbReference type="Proteomes" id="UP001470230"/>
    </source>
</evidence>
<dbReference type="Proteomes" id="UP001470230">
    <property type="component" value="Unassembled WGS sequence"/>
</dbReference>
<accession>A0ABR2I6I7</accession>
<gene>
    <name evidence="2" type="ORF">M9Y10_013115</name>
</gene>
<keyword evidence="3" id="KW-1185">Reference proteome</keyword>
<protein>
    <submittedName>
        <fullName evidence="2">Uncharacterized protein</fullName>
    </submittedName>
</protein>
<evidence type="ECO:0000313" key="2">
    <source>
        <dbReference type="EMBL" id="KAK8858015.1"/>
    </source>
</evidence>